<dbReference type="AlphaFoldDB" id="A0A2G2WRW9"/>
<dbReference type="PANTHER" id="PTHR32080">
    <property type="entry name" value="ANTIFUNGAL PROTEIN GINKBILOBIN-2-LIKE"/>
    <property type="match status" value="1"/>
</dbReference>
<dbReference type="EMBL" id="MLFT02000005">
    <property type="protein sequence ID" value="PHT47920.1"/>
    <property type="molecule type" value="Genomic_DNA"/>
</dbReference>
<gene>
    <name evidence="1" type="ORF">CQW23_12128</name>
</gene>
<dbReference type="Proteomes" id="UP000224567">
    <property type="component" value="Unassembled WGS sequence"/>
</dbReference>
<reference evidence="2" key="2">
    <citation type="journal article" date="2017" name="J. Anim. Genet.">
        <title>Multiple reference genome sequences of hot pepper reveal the massive evolution of plant disease resistance genes by retroduplication.</title>
        <authorList>
            <person name="Kim S."/>
            <person name="Park J."/>
            <person name="Yeom S.-I."/>
            <person name="Kim Y.-M."/>
            <person name="Seo E."/>
            <person name="Kim K.-T."/>
            <person name="Kim M.-S."/>
            <person name="Lee J.M."/>
            <person name="Cheong K."/>
            <person name="Shin H.-S."/>
            <person name="Kim S.-B."/>
            <person name="Han K."/>
            <person name="Lee J."/>
            <person name="Park M."/>
            <person name="Lee H.-A."/>
            <person name="Lee H.-Y."/>
            <person name="Lee Y."/>
            <person name="Oh S."/>
            <person name="Lee J.H."/>
            <person name="Choi E."/>
            <person name="Choi E."/>
            <person name="Lee S.E."/>
            <person name="Jeon J."/>
            <person name="Kim H."/>
            <person name="Choi G."/>
            <person name="Song H."/>
            <person name="Lee J."/>
            <person name="Lee S.-C."/>
            <person name="Kwon J.-K."/>
            <person name="Lee H.-Y."/>
            <person name="Koo N."/>
            <person name="Hong Y."/>
            <person name="Kim R.W."/>
            <person name="Kang W.-H."/>
            <person name="Huh J.H."/>
            <person name="Kang B.-C."/>
            <person name="Yang T.-J."/>
            <person name="Lee Y.-H."/>
            <person name="Bennetzen J.L."/>
            <person name="Choi D."/>
        </authorList>
    </citation>
    <scope>NUCLEOTIDE SEQUENCE [LARGE SCALE GENOMIC DNA]</scope>
    <source>
        <strain evidence="2">cv. PBC81</strain>
    </source>
</reference>
<dbReference type="GO" id="GO:0009506">
    <property type="term" value="C:plasmodesma"/>
    <property type="evidence" value="ECO:0007669"/>
    <property type="project" value="TreeGrafter"/>
</dbReference>
<sequence>MYVLASWEGSAHDSRTLNDALERPHDLRIPQDPQLNVPLPFSRDDLDNEPFWDFKTQVDACRGDLSNVAFYKCVSGLPILIDKLCGSKPVAARIQLFGCYMLYEDAGFPQISGMEILLKTCNEKNAPGDRSIKFGEVAMTIGRMVNSRLDVTKLYEEVIAMDGYNKEFLGDAFDYLEATHPTRQQQQYDRAYQKQEKPQVPKKLIPKWVPQEKGVVIDPKVTTIGGEKKIQLQDSTQHTQMVQVTPKNNDNEFIEVAGTRMASSLTYATVHHKTTNRTTPTQNYFSPLTIGALGLDVSGRPPEGERNHISL</sequence>
<protein>
    <submittedName>
        <fullName evidence="1">Cysteine-rich repeat secretory protein 11</fullName>
    </submittedName>
</protein>
<name>A0A2G2WRW9_CAPBA</name>
<dbReference type="InterPro" id="IPR051378">
    <property type="entry name" value="Cell2Cell_Antifungal"/>
</dbReference>
<evidence type="ECO:0000313" key="1">
    <source>
        <dbReference type="EMBL" id="PHT47920.1"/>
    </source>
</evidence>
<reference evidence="1 2" key="1">
    <citation type="journal article" date="2017" name="Genome Biol.">
        <title>New reference genome sequences of hot pepper reveal the massive evolution of plant disease-resistance genes by retroduplication.</title>
        <authorList>
            <person name="Kim S."/>
            <person name="Park J."/>
            <person name="Yeom S.I."/>
            <person name="Kim Y.M."/>
            <person name="Seo E."/>
            <person name="Kim K.T."/>
            <person name="Kim M.S."/>
            <person name="Lee J.M."/>
            <person name="Cheong K."/>
            <person name="Shin H.S."/>
            <person name="Kim S.B."/>
            <person name="Han K."/>
            <person name="Lee J."/>
            <person name="Park M."/>
            <person name="Lee H.A."/>
            <person name="Lee H.Y."/>
            <person name="Lee Y."/>
            <person name="Oh S."/>
            <person name="Lee J.H."/>
            <person name="Choi E."/>
            <person name="Choi E."/>
            <person name="Lee S.E."/>
            <person name="Jeon J."/>
            <person name="Kim H."/>
            <person name="Choi G."/>
            <person name="Song H."/>
            <person name="Lee J."/>
            <person name="Lee S.C."/>
            <person name="Kwon J.K."/>
            <person name="Lee H.Y."/>
            <person name="Koo N."/>
            <person name="Hong Y."/>
            <person name="Kim R.W."/>
            <person name="Kang W.H."/>
            <person name="Huh J.H."/>
            <person name="Kang B.C."/>
            <person name="Yang T.J."/>
            <person name="Lee Y.H."/>
            <person name="Bennetzen J.L."/>
            <person name="Choi D."/>
        </authorList>
    </citation>
    <scope>NUCLEOTIDE SEQUENCE [LARGE SCALE GENOMIC DNA]</scope>
    <source>
        <strain evidence="2">cv. PBC81</strain>
    </source>
</reference>
<keyword evidence="2" id="KW-1185">Reference proteome</keyword>
<accession>A0A2G2WRW9</accession>
<organism evidence="1 2">
    <name type="scientific">Capsicum baccatum</name>
    <name type="common">Peruvian pepper</name>
    <dbReference type="NCBI Taxonomy" id="33114"/>
    <lineage>
        <taxon>Eukaryota</taxon>
        <taxon>Viridiplantae</taxon>
        <taxon>Streptophyta</taxon>
        <taxon>Embryophyta</taxon>
        <taxon>Tracheophyta</taxon>
        <taxon>Spermatophyta</taxon>
        <taxon>Magnoliopsida</taxon>
        <taxon>eudicotyledons</taxon>
        <taxon>Gunneridae</taxon>
        <taxon>Pentapetalae</taxon>
        <taxon>asterids</taxon>
        <taxon>lamiids</taxon>
        <taxon>Solanales</taxon>
        <taxon>Solanaceae</taxon>
        <taxon>Solanoideae</taxon>
        <taxon>Capsiceae</taxon>
        <taxon>Capsicum</taxon>
    </lineage>
</organism>
<dbReference type="GO" id="GO:0046739">
    <property type="term" value="P:transport of virus in multicellular host"/>
    <property type="evidence" value="ECO:0007669"/>
    <property type="project" value="TreeGrafter"/>
</dbReference>
<comment type="caution">
    <text evidence="1">The sequence shown here is derived from an EMBL/GenBank/DDBJ whole genome shotgun (WGS) entry which is preliminary data.</text>
</comment>
<dbReference type="GO" id="GO:0010497">
    <property type="term" value="P:plasmodesmata-mediated intercellular transport"/>
    <property type="evidence" value="ECO:0007669"/>
    <property type="project" value="TreeGrafter"/>
</dbReference>
<proteinExistence type="predicted"/>
<dbReference type="PANTHER" id="PTHR32080:SF26">
    <property type="entry name" value="CYSTEINE-RICH REPEAT SECRETORY PROTEIN 3-LIKE ISOFORM X1"/>
    <property type="match status" value="1"/>
</dbReference>
<evidence type="ECO:0000313" key="2">
    <source>
        <dbReference type="Proteomes" id="UP000224567"/>
    </source>
</evidence>
<dbReference type="STRING" id="33114.A0A2G2WRW9"/>